<feature type="transmembrane region" description="Helical" evidence="6">
    <location>
        <begin position="68"/>
        <end position="95"/>
    </location>
</feature>
<sequence length="195" mass="20549">MLTFAAAVFLLIITPGPGVLSLAGIGAAFGFRAGVRYLIGLFIGTNLVALAVVTGLAALILANPVIRTLLFAASTAYLLYLAAKIALAGSRIGFVEASRQPGIRDGILLQAINPKAYVVNTTLFSGFVIFAEAYVAEVSVKFVILNIIWTAIHFVWLWAGASLKRMNLSAQTQRRINIGMALAMLSVVVLAIAAA</sequence>
<dbReference type="Proteomes" id="UP000436822">
    <property type="component" value="Unassembled WGS sequence"/>
</dbReference>
<feature type="transmembrane region" description="Helical" evidence="6">
    <location>
        <begin position="116"/>
        <end position="136"/>
    </location>
</feature>
<feature type="transmembrane region" description="Helical" evidence="6">
    <location>
        <begin position="175"/>
        <end position="194"/>
    </location>
</feature>
<accession>A0A6N6JEG4</accession>
<keyword evidence="2" id="KW-1003">Cell membrane</keyword>
<comment type="subcellular location">
    <subcellularLocation>
        <location evidence="1">Cell membrane</location>
        <topology evidence="1">Multi-pass membrane protein</topology>
    </subcellularLocation>
</comment>
<dbReference type="Pfam" id="PF01810">
    <property type="entry name" value="LysE"/>
    <property type="match status" value="1"/>
</dbReference>
<dbReference type="RefSeq" id="WP_159804526.1">
    <property type="nucleotide sequence ID" value="NZ_BLJE01000001.1"/>
</dbReference>
<keyword evidence="4 6" id="KW-1133">Transmembrane helix</keyword>
<evidence type="ECO:0000256" key="3">
    <source>
        <dbReference type="ARBA" id="ARBA00022692"/>
    </source>
</evidence>
<evidence type="ECO:0000313" key="7">
    <source>
        <dbReference type="EMBL" id="GFE63602.1"/>
    </source>
</evidence>
<keyword evidence="5 6" id="KW-0472">Membrane</keyword>
<dbReference type="GO" id="GO:0015171">
    <property type="term" value="F:amino acid transmembrane transporter activity"/>
    <property type="evidence" value="ECO:0007669"/>
    <property type="project" value="TreeGrafter"/>
</dbReference>
<evidence type="ECO:0000256" key="1">
    <source>
        <dbReference type="ARBA" id="ARBA00004651"/>
    </source>
</evidence>
<evidence type="ECO:0000313" key="8">
    <source>
        <dbReference type="Proteomes" id="UP000436822"/>
    </source>
</evidence>
<dbReference type="InterPro" id="IPR001123">
    <property type="entry name" value="LeuE-type"/>
</dbReference>
<organism evidence="7 8">
    <name type="scientific">Litoreibacter roseus</name>
    <dbReference type="NCBI Taxonomy" id="2601869"/>
    <lineage>
        <taxon>Bacteria</taxon>
        <taxon>Pseudomonadati</taxon>
        <taxon>Pseudomonadota</taxon>
        <taxon>Alphaproteobacteria</taxon>
        <taxon>Rhodobacterales</taxon>
        <taxon>Roseobacteraceae</taxon>
        <taxon>Litoreibacter</taxon>
    </lineage>
</organism>
<feature type="transmembrane region" description="Helical" evidence="6">
    <location>
        <begin position="142"/>
        <end position="163"/>
    </location>
</feature>
<protein>
    <submittedName>
        <fullName evidence="7">Threonine transporter RhtB</fullName>
    </submittedName>
</protein>
<reference evidence="7 8" key="1">
    <citation type="submission" date="2019-12" db="EMBL/GenBank/DDBJ databases">
        <title>Litoreibacter badius sp. nov., a novel bacteriochlorophyll a-containing bacterium in the genus Litoreibacter.</title>
        <authorList>
            <person name="Kanamuro M."/>
            <person name="Takabe Y."/>
            <person name="Mori K."/>
            <person name="Takaichi S."/>
            <person name="Hanada S."/>
        </authorList>
    </citation>
    <scope>NUCLEOTIDE SEQUENCE [LARGE SCALE GENOMIC DNA]</scope>
    <source>
        <strain evidence="7 8">K6</strain>
    </source>
</reference>
<evidence type="ECO:0000256" key="5">
    <source>
        <dbReference type="ARBA" id="ARBA00023136"/>
    </source>
</evidence>
<dbReference type="PANTHER" id="PTHR30086">
    <property type="entry name" value="ARGININE EXPORTER PROTEIN ARGO"/>
    <property type="match status" value="1"/>
</dbReference>
<proteinExistence type="predicted"/>
<feature type="transmembrane region" description="Helical" evidence="6">
    <location>
        <begin position="6"/>
        <end position="31"/>
    </location>
</feature>
<dbReference type="EMBL" id="BLJE01000001">
    <property type="protein sequence ID" value="GFE63602.1"/>
    <property type="molecule type" value="Genomic_DNA"/>
</dbReference>
<dbReference type="GO" id="GO:0005886">
    <property type="term" value="C:plasma membrane"/>
    <property type="evidence" value="ECO:0007669"/>
    <property type="project" value="UniProtKB-SubCell"/>
</dbReference>
<gene>
    <name evidence="7" type="ORF">KIN_06760</name>
</gene>
<keyword evidence="3 6" id="KW-0812">Transmembrane</keyword>
<evidence type="ECO:0000256" key="2">
    <source>
        <dbReference type="ARBA" id="ARBA00022475"/>
    </source>
</evidence>
<comment type="caution">
    <text evidence="7">The sequence shown here is derived from an EMBL/GenBank/DDBJ whole genome shotgun (WGS) entry which is preliminary data.</text>
</comment>
<name>A0A6N6JEG4_9RHOB</name>
<keyword evidence="8" id="KW-1185">Reference proteome</keyword>
<feature type="transmembrane region" description="Helical" evidence="6">
    <location>
        <begin position="38"/>
        <end position="62"/>
    </location>
</feature>
<evidence type="ECO:0000256" key="4">
    <source>
        <dbReference type="ARBA" id="ARBA00022989"/>
    </source>
</evidence>
<dbReference type="AlphaFoldDB" id="A0A6N6JEG4"/>
<dbReference type="PANTHER" id="PTHR30086:SF20">
    <property type="entry name" value="ARGININE EXPORTER PROTEIN ARGO-RELATED"/>
    <property type="match status" value="1"/>
</dbReference>
<evidence type="ECO:0000256" key="6">
    <source>
        <dbReference type="SAM" id="Phobius"/>
    </source>
</evidence>
<dbReference type="OrthoDB" id="7724143at2"/>